<keyword evidence="1" id="KW-0472">Membrane</keyword>
<dbReference type="Proteomes" id="UP000692954">
    <property type="component" value="Unassembled WGS sequence"/>
</dbReference>
<accession>A0A8S1RAL5</accession>
<dbReference type="OrthoDB" id="288643at2759"/>
<name>A0A8S1RAL5_9CILI</name>
<feature type="transmembrane region" description="Helical" evidence="1">
    <location>
        <begin position="194"/>
        <end position="213"/>
    </location>
</feature>
<keyword evidence="1" id="KW-1133">Transmembrane helix</keyword>
<evidence type="ECO:0000313" key="3">
    <source>
        <dbReference type="Proteomes" id="UP000692954"/>
    </source>
</evidence>
<dbReference type="EMBL" id="CAJJDN010000150">
    <property type="protein sequence ID" value="CAD8124302.1"/>
    <property type="molecule type" value="Genomic_DNA"/>
</dbReference>
<protein>
    <submittedName>
        <fullName evidence="2">Uncharacterized protein</fullName>
    </submittedName>
</protein>
<keyword evidence="3" id="KW-1185">Reference proteome</keyword>
<proteinExistence type="predicted"/>
<comment type="caution">
    <text evidence="2">The sequence shown here is derived from an EMBL/GenBank/DDBJ whole genome shotgun (WGS) entry which is preliminary data.</text>
</comment>
<organism evidence="2 3">
    <name type="scientific">Paramecium sonneborni</name>
    <dbReference type="NCBI Taxonomy" id="65129"/>
    <lineage>
        <taxon>Eukaryota</taxon>
        <taxon>Sar</taxon>
        <taxon>Alveolata</taxon>
        <taxon>Ciliophora</taxon>
        <taxon>Intramacronucleata</taxon>
        <taxon>Oligohymenophorea</taxon>
        <taxon>Peniculida</taxon>
        <taxon>Parameciidae</taxon>
        <taxon>Paramecium</taxon>
    </lineage>
</organism>
<feature type="transmembrane region" description="Helical" evidence="1">
    <location>
        <begin position="245"/>
        <end position="263"/>
    </location>
</feature>
<evidence type="ECO:0000256" key="1">
    <source>
        <dbReference type="SAM" id="Phobius"/>
    </source>
</evidence>
<evidence type="ECO:0000313" key="2">
    <source>
        <dbReference type="EMBL" id="CAD8124302.1"/>
    </source>
</evidence>
<feature type="transmembrane region" description="Helical" evidence="1">
    <location>
        <begin position="81"/>
        <end position="103"/>
    </location>
</feature>
<feature type="transmembrane region" description="Helical" evidence="1">
    <location>
        <begin position="169"/>
        <end position="188"/>
    </location>
</feature>
<sequence>MLSIDQLDQVIGQNNSSKLLMVINTIGCLGIMGILKELSPNYVTLSIQYGFVLLIDSQRFQYNLESQYDALMLSLIGGLNAIGYFTIFGALRKIDLLVIMLVYDFKYLIRHSIKLQNKMSSILFLFGFILNLMSNDRILAIWALVFGQICQTGSGIIEDHFKFNYSNLQLFKGVFIIMMSLFNFGFYSDKIENSILIYLVSFPVLISFTFLQWLKYKVSVVNEMVDTLIIGLQLLVLLLYNQFQILPTISCVFYLIGIISICIKK</sequence>
<dbReference type="AlphaFoldDB" id="A0A8S1RAL5"/>
<keyword evidence="1" id="KW-0812">Transmembrane</keyword>
<gene>
    <name evidence="2" type="ORF">PSON_ATCC_30995.1.T1500085</name>
</gene>
<reference evidence="2" key="1">
    <citation type="submission" date="2021-01" db="EMBL/GenBank/DDBJ databases">
        <authorList>
            <consortium name="Genoscope - CEA"/>
            <person name="William W."/>
        </authorList>
    </citation>
    <scope>NUCLEOTIDE SEQUENCE</scope>
</reference>